<dbReference type="RefSeq" id="XP_018711248.1">
    <property type="nucleotide sequence ID" value="XM_018854621.1"/>
</dbReference>
<dbReference type="Gene3D" id="3.40.10.10">
    <property type="entry name" value="DNA Methylphosphotriester Repair Domain"/>
    <property type="match status" value="1"/>
</dbReference>
<feature type="non-terminal residue" evidence="4">
    <location>
        <position position="327"/>
    </location>
</feature>
<feature type="compositionally biased region" description="Low complexity" evidence="2">
    <location>
        <begin position="180"/>
        <end position="196"/>
    </location>
</feature>
<dbReference type="Pfam" id="PF02805">
    <property type="entry name" value="Ada_Zn_binding"/>
    <property type="match status" value="1"/>
</dbReference>
<comment type="caution">
    <text evidence="4">The sequence shown here is derived from an EMBL/GenBank/DDBJ whole genome shotgun (WGS) entry which is preliminary data.</text>
</comment>
<dbReference type="InterPro" id="IPR004026">
    <property type="entry name" value="Ada_DNA_repair_Zn-bd"/>
</dbReference>
<dbReference type="GO" id="GO:0006281">
    <property type="term" value="P:DNA repair"/>
    <property type="evidence" value="ECO:0007669"/>
    <property type="project" value="InterPro"/>
</dbReference>
<keyword evidence="5" id="KW-1185">Reference proteome</keyword>
<keyword evidence="1" id="KW-0010">Activator</keyword>
<evidence type="ECO:0000313" key="4">
    <source>
        <dbReference type="EMBL" id="OBA20726.1"/>
    </source>
</evidence>
<reference evidence="4 5" key="1">
    <citation type="submission" date="2016-05" db="EMBL/GenBank/DDBJ databases">
        <title>Comparative genomics of biotechnologically important yeasts.</title>
        <authorList>
            <consortium name="DOE Joint Genome Institute"/>
            <person name="Riley R."/>
            <person name="Haridas S."/>
            <person name="Wolfe K.H."/>
            <person name="Lopes M.R."/>
            <person name="Hittinger C.T."/>
            <person name="Goker M."/>
            <person name="Salamov A."/>
            <person name="Wisecaver J."/>
            <person name="Long T.M."/>
            <person name="Aerts A.L."/>
            <person name="Barry K."/>
            <person name="Choi C."/>
            <person name="Clum A."/>
            <person name="Coughlan A.Y."/>
            <person name="Deshpande S."/>
            <person name="Douglass A.P."/>
            <person name="Hanson S.J."/>
            <person name="Klenk H.-P."/>
            <person name="LaButti K."/>
            <person name="Lapidus A."/>
            <person name="Lindquist E."/>
            <person name="Lipzen A."/>
            <person name="Meier-kolthoff J.P."/>
            <person name="Ohm R.A."/>
            <person name="Otillar R.P."/>
            <person name="Pangilinan J."/>
            <person name="Peng Y."/>
            <person name="Rokas A."/>
            <person name="Rosa C.A."/>
            <person name="Scheuner C."/>
            <person name="Sibirny A.A."/>
            <person name="Slot J.C."/>
            <person name="Stielow J.B."/>
            <person name="Sun H."/>
            <person name="Kurtzman C.P."/>
            <person name="Blackwell M."/>
            <person name="Grigoriev I.V."/>
            <person name="Jeffries T.W."/>
        </authorList>
    </citation>
    <scope>NUCLEOTIDE SEQUENCE [LARGE SCALE GENOMIC DNA]</scope>
    <source>
        <strain evidence="4 5">NRRL YB-4993</strain>
    </source>
</reference>
<accession>A0A1A0H9N4</accession>
<evidence type="ECO:0000259" key="3">
    <source>
        <dbReference type="Pfam" id="PF02805"/>
    </source>
</evidence>
<dbReference type="EMBL" id="LXTC01000004">
    <property type="protein sequence ID" value="OBA20726.1"/>
    <property type="molecule type" value="Genomic_DNA"/>
</dbReference>
<dbReference type="SUPFAM" id="SSF57884">
    <property type="entry name" value="Ada DNA repair protein, N-terminal domain (N-Ada 10)"/>
    <property type="match status" value="1"/>
</dbReference>
<protein>
    <recommendedName>
        <fullName evidence="3">Ada DNA repair metal-binding domain-containing protein</fullName>
    </recommendedName>
</protein>
<dbReference type="InterPro" id="IPR035451">
    <property type="entry name" value="Ada-like_dom_sf"/>
</dbReference>
<evidence type="ECO:0000313" key="5">
    <source>
        <dbReference type="Proteomes" id="UP000092555"/>
    </source>
</evidence>
<name>A0A1A0H9N4_9ASCO</name>
<evidence type="ECO:0000256" key="1">
    <source>
        <dbReference type="ARBA" id="ARBA00023159"/>
    </source>
</evidence>
<dbReference type="GO" id="GO:0006355">
    <property type="term" value="P:regulation of DNA-templated transcription"/>
    <property type="evidence" value="ECO:0007669"/>
    <property type="project" value="InterPro"/>
</dbReference>
<dbReference type="GO" id="GO:0008168">
    <property type="term" value="F:methyltransferase activity"/>
    <property type="evidence" value="ECO:0007669"/>
    <property type="project" value="InterPro"/>
</dbReference>
<dbReference type="AlphaFoldDB" id="A0A1A0H9N4"/>
<sequence length="327" mass="35155">MVYSTDESKWRAYQFLDPFAAGSFVVCNKINSYFCRPDCDAHPITELHLEIKFVESPNDAARLGFSPCKSCDPMLVPSIDVNLLLVTVKEINAMIGFVPPLLDDDENKVTETIKENIMCQSSVQRRMSVPANAFSNKTATSLKPLAGAVSKNDSEHYRLIDLACRHLALAAAMSIFNGPGASAGSSPRSDDSSSGGAKKKGGKKRRGGVLGFKELATKSKLSAWHFHRVFKSIIGLTPKTYGDMCWEFLEKEKDAMDAGETPARKPSSVSLLADSERLAVGGLEHGSTSGSVAGLGPVSEPAPLSMAPAATTPQLSEEPCPFELPEL</sequence>
<gene>
    <name evidence="4" type="ORF">METBIDRAFT_15944</name>
</gene>
<dbReference type="GeneID" id="30027597"/>
<dbReference type="GO" id="GO:0008270">
    <property type="term" value="F:zinc ion binding"/>
    <property type="evidence" value="ECO:0007669"/>
    <property type="project" value="InterPro"/>
</dbReference>
<feature type="region of interest" description="Disordered" evidence="2">
    <location>
        <begin position="180"/>
        <end position="205"/>
    </location>
</feature>
<dbReference type="Gene3D" id="1.10.10.60">
    <property type="entry name" value="Homeodomain-like"/>
    <property type="match status" value="1"/>
</dbReference>
<proteinExistence type="predicted"/>
<organism evidence="4 5">
    <name type="scientific">Metschnikowia bicuspidata var. bicuspidata NRRL YB-4993</name>
    <dbReference type="NCBI Taxonomy" id="869754"/>
    <lineage>
        <taxon>Eukaryota</taxon>
        <taxon>Fungi</taxon>
        <taxon>Dikarya</taxon>
        <taxon>Ascomycota</taxon>
        <taxon>Saccharomycotina</taxon>
        <taxon>Pichiomycetes</taxon>
        <taxon>Metschnikowiaceae</taxon>
        <taxon>Metschnikowia</taxon>
    </lineage>
</organism>
<dbReference type="STRING" id="869754.A0A1A0H9N4"/>
<dbReference type="Proteomes" id="UP000092555">
    <property type="component" value="Unassembled WGS sequence"/>
</dbReference>
<feature type="region of interest" description="Disordered" evidence="2">
    <location>
        <begin position="282"/>
        <end position="327"/>
    </location>
</feature>
<dbReference type="OrthoDB" id="2447880at2759"/>
<feature type="domain" description="Ada DNA repair metal-binding" evidence="3">
    <location>
        <begin position="9"/>
        <end position="73"/>
    </location>
</feature>
<evidence type="ECO:0000256" key="2">
    <source>
        <dbReference type="SAM" id="MobiDB-lite"/>
    </source>
</evidence>
<dbReference type="GO" id="GO:0003677">
    <property type="term" value="F:DNA binding"/>
    <property type="evidence" value="ECO:0007669"/>
    <property type="project" value="InterPro"/>
</dbReference>